<name>A0A4R5W249_9BURK</name>
<evidence type="ECO:0000313" key="2">
    <source>
        <dbReference type="Proteomes" id="UP000294829"/>
    </source>
</evidence>
<dbReference type="Proteomes" id="UP000294829">
    <property type="component" value="Unassembled WGS sequence"/>
</dbReference>
<reference evidence="1 2" key="1">
    <citation type="submission" date="2019-03" db="EMBL/GenBank/DDBJ databases">
        <title>Sapientia aquatica gen. nov., sp. nov., isolated from a crater lake.</title>
        <authorList>
            <person name="Felfoldi T."/>
            <person name="Szabo A."/>
            <person name="Toth E."/>
            <person name="Schumann P."/>
            <person name="Keki Z."/>
            <person name="Marialigeti K."/>
            <person name="Mathe I."/>
        </authorList>
    </citation>
    <scope>NUCLEOTIDE SEQUENCE [LARGE SCALE GENOMIC DNA]</scope>
    <source>
        <strain evidence="1 2">SA-152</strain>
    </source>
</reference>
<dbReference type="AlphaFoldDB" id="A0A4R5W249"/>
<comment type="caution">
    <text evidence="1">The sequence shown here is derived from an EMBL/GenBank/DDBJ whole genome shotgun (WGS) entry which is preliminary data.</text>
</comment>
<protein>
    <submittedName>
        <fullName evidence="1">Uncharacterized protein</fullName>
    </submittedName>
</protein>
<proteinExistence type="predicted"/>
<accession>A0A4R5W249</accession>
<organism evidence="1 2">
    <name type="scientific">Sapientia aquatica</name>
    <dbReference type="NCBI Taxonomy" id="1549640"/>
    <lineage>
        <taxon>Bacteria</taxon>
        <taxon>Pseudomonadati</taxon>
        <taxon>Pseudomonadota</taxon>
        <taxon>Betaproteobacteria</taxon>
        <taxon>Burkholderiales</taxon>
        <taxon>Oxalobacteraceae</taxon>
        <taxon>Sapientia</taxon>
    </lineage>
</organism>
<sequence>MRTLEARIGTLQTLICSTKKLLWKQSMLKLFIRFTISLFALAAHISFSSELGDCEKVFSVSASAFSNKEKGMDREVLIHSLPKPSEAVEVEPLRSMREIIEDVYSYKITDQFVYSVYKTEFCLRRNQGKVVPVSFANAYPLLEKCSKESRENKASCAMIVAGSKPE</sequence>
<gene>
    <name evidence="1" type="ORF">E2I14_07970</name>
</gene>
<evidence type="ECO:0000313" key="1">
    <source>
        <dbReference type="EMBL" id="TDK66402.1"/>
    </source>
</evidence>
<dbReference type="EMBL" id="SMYL01000003">
    <property type="protein sequence ID" value="TDK66402.1"/>
    <property type="molecule type" value="Genomic_DNA"/>
</dbReference>
<dbReference type="RefSeq" id="WP_133327248.1">
    <property type="nucleotide sequence ID" value="NZ_SMYL01000003.1"/>
</dbReference>
<keyword evidence="2" id="KW-1185">Reference proteome</keyword>